<dbReference type="Proteomes" id="UP001492380">
    <property type="component" value="Unassembled WGS sequence"/>
</dbReference>
<gene>
    <name evidence="1" type="ORF">HDK90DRAFT_87789</name>
</gene>
<comment type="caution">
    <text evidence="1">The sequence shown here is derived from an EMBL/GenBank/DDBJ whole genome shotgun (WGS) entry which is preliminary data.</text>
</comment>
<protein>
    <recommendedName>
        <fullName evidence="3">Secreted protein</fullName>
    </recommendedName>
</protein>
<name>A0ABR1YBE0_9PEZI</name>
<accession>A0ABR1YBE0</accession>
<evidence type="ECO:0000313" key="1">
    <source>
        <dbReference type="EMBL" id="KAK8224623.1"/>
    </source>
</evidence>
<evidence type="ECO:0000313" key="2">
    <source>
        <dbReference type="Proteomes" id="UP001492380"/>
    </source>
</evidence>
<sequence length="79" mass="8905">MPILRRSISILLMLSKAPECAIFGSSLSRSIATSEDKSRRGDLETEQLMAIGNLMGRPMSVSGEIWMSTLRRLAYFRNR</sequence>
<dbReference type="EMBL" id="JBBWRZ010000012">
    <property type="protein sequence ID" value="KAK8224623.1"/>
    <property type="molecule type" value="Genomic_DNA"/>
</dbReference>
<organism evidence="1 2">
    <name type="scientific">Phyllosticta capitalensis</name>
    <dbReference type="NCBI Taxonomy" id="121624"/>
    <lineage>
        <taxon>Eukaryota</taxon>
        <taxon>Fungi</taxon>
        <taxon>Dikarya</taxon>
        <taxon>Ascomycota</taxon>
        <taxon>Pezizomycotina</taxon>
        <taxon>Dothideomycetes</taxon>
        <taxon>Dothideomycetes incertae sedis</taxon>
        <taxon>Botryosphaeriales</taxon>
        <taxon>Phyllostictaceae</taxon>
        <taxon>Phyllosticta</taxon>
    </lineage>
</organism>
<proteinExistence type="predicted"/>
<reference evidence="1 2" key="1">
    <citation type="submission" date="2024-04" db="EMBL/GenBank/DDBJ databases">
        <title>Phyllosticta paracitricarpa is synonymous to the EU quarantine fungus P. citricarpa based on phylogenomic analyses.</title>
        <authorList>
            <consortium name="Lawrence Berkeley National Laboratory"/>
            <person name="Van Ingen-Buijs V.A."/>
            <person name="Van Westerhoven A.C."/>
            <person name="Haridas S."/>
            <person name="Skiadas P."/>
            <person name="Martin F."/>
            <person name="Groenewald J.Z."/>
            <person name="Crous P.W."/>
            <person name="Seidl M.F."/>
        </authorList>
    </citation>
    <scope>NUCLEOTIDE SEQUENCE [LARGE SCALE GENOMIC DNA]</scope>
    <source>
        <strain evidence="1 2">CBS 123374</strain>
    </source>
</reference>
<keyword evidence="2" id="KW-1185">Reference proteome</keyword>
<evidence type="ECO:0008006" key="3">
    <source>
        <dbReference type="Google" id="ProtNLM"/>
    </source>
</evidence>